<name>A0A2V4B7R2_9PSEU</name>
<proteinExistence type="predicted"/>
<keyword evidence="4" id="KW-0067">ATP-binding</keyword>
<dbReference type="PROSITE" id="PS51318">
    <property type="entry name" value="TAT"/>
    <property type="match status" value="1"/>
</dbReference>
<comment type="caution">
    <text evidence="7">The sequence shown here is derived from an EMBL/GenBank/DDBJ whole genome shotgun (WGS) entry which is preliminary data.</text>
</comment>
<protein>
    <submittedName>
        <fullName evidence="7">ABC transporter</fullName>
    </submittedName>
</protein>
<dbReference type="InterPro" id="IPR036640">
    <property type="entry name" value="ABC1_TM_sf"/>
</dbReference>
<dbReference type="InterPro" id="IPR027417">
    <property type="entry name" value="P-loop_NTPase"/>
</dbReference>
<evidence type="ECO:0000256" key="5">
    <source>
        <dbReference type="ARBA" id="ARBA00022989"/>
    </source>
</evidence>
<keyword evidence="2" id="KW-0812">Transmembrane</keyword>
<dbReference type="Pfam" id="PF00664">
    <property type="entry name" value="ABC_membrane"/>
    <property type="match status" value="1"/>
</dbReference>
<dbReference type="PANTHER" id="PTHR24221:SF654">
    <property type="entry name" value="ATP-BINDING CASSETTE SUB-FAMILY B MEMBER 6"/>
    <property type="match status" value="1"/>
</dbReference>
<dbReference type="Gene3D" id="1.20.1560.10">
    <property type="entry name" value="ABC transporter type 1, transmembrane domain"/>
    <property type="match status" value="1"/>
</dbReference>
<dbReference type="InterPro" id="IPR039421">
    <property type="entry name" value="Type_1_exporter"/>
</dbReference>
<evidence type="ECO:0000256" key="1">
    <source>
        <dbReference type="ARBA" id="ARBA00004651"/>
    </source>
</evidence>
<dbReference type="GO" id="GO:0005524">
    <property type="term" value="F:ATP binding"/>
    <property type="evidence" value="ECO:0007669"/>
    <property type="project" value="UniProtKB-KW"/>
</dbReference>
<evidence type="ECO:0000256" key="3">
    <source>
        <dbReference type="ARBA" id="ARBA00022741"/>
    </source>
</evidence>
<keyword evidence="8" id="KW-1185">Reference proteome</keyword>
<accession>A0A2V4B7R2</accession>
<dbReference type="PROSITE" id="PS50929">
    <property type="entry name" value="ABC_TM1F"/>
    <property type="match status" value="1"/>
</dbReference>
<dbReference type="SUPFAM" id="SSF90123">
    <property type="entry name" value="ABC transporter transmembrane region"/>
    <property type="match status" value="1"/>
</dbReference>
<gene>
    <name evidence="7" type="ORF">BAY60_02945</name>
</gene>
<keyword evidence="5" id="KW-1133">Transmembrane helix</keyword>
<dbReference type="OrthoDB" id="9806127at2"/>
<dbReference type="InterPro" id="IPR017871">
    <property type="entry name" value="ABC_transporter-like_CS"/>
</dbReference>
<dbReference type="SMART" id="SM00382">
    <property type="entry name" value="AAA"/>
    <property type="match status" value="1"/>
</dbReference>
<reference evidence="7 8" key="1">
    <citation type="submission" date="2016-07" db="EMBL/GenBank/DDBJ databases">
        <title>Draft genome sequence of Prauserella muralis DSM 45305, isolated from a mould-covered wall in an indoor environment.</title>
        <authorList>
            <person name="Ruckert C."/>
            <person name="Albersmeier A."/>
            <person name="Jiang C.-L."/>
            <person name="Jiang Y."/>
            <person name="Kalinowski J."/>
            <person name="Schneider O."/>
            <person name="Winkler A."/>
            <person name="Zotchev S.B."/>
        </authorList>
    </citation>
    <scope>NUCLEOTIDE SEQUENCE [LARGE SCALE GENOMIC DNA]</scope>
    <source>
        <strain evidence="7 8">DSM 45305</strain>
    </source>
</reference>
<evidence type="ECO:0000313" key="8">
    <source>
        <dbReference type="Proteomes" id="UP000249915"/>
    </source>
</evidence>
<dbReference type="Pfam" id="PF00005">
    <property type="entry name" value="ABC_tran"/>
    <property type="match status" value="1"/>
</dbReference>
<dbReference type="InterPro" id="IPR006311">
    <property type="entry name" value="TAT_signal"/>
</dbReference>
<dbReference type="Gene3D" id="3.40.50.300">
    <property type="entry name" value="P-loop containing nucleotide triphosphate hydrolases"/>
    <property type="match status" value="1"/>
</dbReference>
<dbReference type="SUPFAM" id="SSF52540">
    <property type="entry name" value="P-loop containing nucleoside triphosphate hydrolases"/>
    <property type="match status" value="1"/>
</dbReference>
<dbReference type="EMBL" id="MASW01000001">
    <property type="protein sequence ID" value="PXY31364.1"/>
    <property type="molecule type" value="Genomic_DNA"/>
</dbReference>
<keyword evidence="3" id="KW-0547">Nucleotide-binding</keyword>
<organism evidence="7 8">
    <name type="scientific">Prauserella muralis</name>
    <dbReference type="NCBI Taxonomy" id="588067"/>
    <lineage>
        <taxon>Bacteria</taxon>
        <taxon>Bacillati</taxon>
        <taxon>Actinomycetota</taxon>
        <taxon>Actinomycetes</taxon>
        <taxon>Pseudonocardiales</taxon>
        <taxon>Pseudonocardiaceae</taxon>
        <taxon>Prauserella</taxon>
    </lineage>
</organism>
<dbReference type="PROSITE" id="PS00211">
    <property type="entry name" value="ABC_TRANSPORTER_1"/>
    <property type="match status" value="1"/>
</dbReference>
<dbReference type="GO" id="GO:0034040">
    <property type="term" value="F:ATPase-coupled lipid transmembrane transporter activity"/>
    <property type="evidence" value="ECO:0007669"/>
    <property type="project" value="TreeGrafter"/>
</dbReference>
<dbReference type="PANTHER" id="PTHR24221">
    <property type="entry name" value="ATP-BINDING CASSETTE SUB-FAMILY B"/>
    <property type="match status" value="1"/>
</dbReference>
<evidence type="ECO:0000256" key="2">
    <source>
        <dbReference type="ARBA" id="ARBA00022692"/>
    </source>
</evidence>
<comment type="subcellular location">
    <subcellularLocation>
        <location evidence="1">Cell membrane</location>
        <topology evidence="1">Multi-pass membrane protein</topology>
    </subcellularLocation>
</comment>
<dbReference type="AlphaFoldDB" id="A0A2V4B7R2"/>
<evidence type="ECO:0000313" key="7">
    <source>
        <dbReference type="EMBL" id="PXY31364.1"/>
    </source>
</evidence>
<sequence>MNRTSASLLARDPLRFGLLLAAAMVAAAAGLLLPAALADAVDAAISGGPSLPHVVWLLTVGGTEIAADVVAAILTARVTSSACARLRRRVTRHLCKLGTASPFAPGDAVSRLTTDCAGAGNLAAIVVQLVAAAVISAGAVVLLALLDWRLALVFLGSVPVALLLARSHLRLTAGDVAAYQEVSGELSARLLDAVRGLRTIAASGVAEREARRVLRPLPRLHAAGLGMWRTQSRMVWKAGLLLPAVEIAVLAAAGFGVAAGRLSIGDVLAALGYVVLGMGLVGQVPQLTNLAQARACAARLDAVLGTEPPAAGTAWLPAGPGGLTLRGVAVGAALRDVDLDIAGGSTVAVVGRSGSGKSALAGVLGGLRLPDRGEVLLDGVPVTALRTESLRAAVGYAFERPALLGDSVADAVAYGSWAGSGSVERACRAAAVHDLVVRLPGGYATPLEATPLSGGEAQRLGLARALARNPRVLVLDDATASLDTVTESRVEDAIAHALPGRTRVVVTHRAGTARRADTVVWLSGGTVRAVAPHDVLWSEPGYRAVFTEGAPG</sequence>
<dbReference type="GO" id="GO:0016887">
    <property type="term" value="F:ATP hydrolysis activity"/>
    <property type="evidence" value="ECO:0007669"/>
    <property type="project" value="InterPro"/>
</dbReference>
<evidence type="ECO:0000256" key="6">
    <source>
        <dbReference type="ARBA" id="ARBA00023136"/>
    </source>
</evidence>
<dbReference type="RefSeq" id="WP_112279395.1">
    <property type="nucleotide sequence ID" value="NZ_MASW01000001.1"/>
</dbReference>
<dbReference type="InterPro" id="IPR011527">
    <property type="entry name" value="ABC1_TM_dom"/>
</dbReference>
<evidence type="ECO:0000256" key="4">
    <source>
        <dbReference type="ARBA" id="ARBA00022840"/>
    </source>
</evidence>
<dbReference type="InterPro" id="IPR003593">
    <property type="entry name" value="AAA+_ATPase"/>
</dbReference>
<dbReference type="InterPro" id="IPR003439">
    <property type="entry name" value="ABC_transporter-like_ATP-bd"/>
</dbReference>
<dbReference type="Proteomes" id="UP000249915">
    <property type="component" value="Unassembled WGS sequence"/>
</dbReference>
<dbReference type="CDD" id="cd07346">
    <property type="entry name" value="ABC_6TM_exporters"/>
    <property type="match status" value="1"/>
</dbReference>
<dbReference type="GO" id="GO:0140359">
    <property type="term" value="F:ABC-type transporter activity"/>
    <property type="evidence" value="ECO:0007669"/>
    <property type="project" value="InterPro"/>
</dbReference>
<dbReference type="GO" id="GO:0005886">
    <property type="term" value="C:plasma membrane"/>
    <property type="evidence" value="ECO:0007669"/>
    <property type="project" value="UniProtKB-SubCell"/>
</dbReference>
<keyword evidence="6" id="KW-0472">Membrane</keyword>
<dbReference type="PROSITE" id="PS50893">
    <property type="entry name" value="ABC_TRANSPORTER_2"/>
    <property type="match status" value="1"/>
</dbReference>